<dbReference type="Pfam" id="PF14013">
    <property type="entry name" value="MT0933_antitox"/>
    <property type="match status" value="1"/>
</dbReference>
<gene>
    <name evidence="2" type="ORF">KCV87_19625</name>
</gene>
<dbReference type="AlphaFoldDB" id="A0AA45R1P6"/>
<accession>A0AA45R1P6</accession>
<dbReference type="Proteomes" id="UP000677152">
    <property type="component" value="Chromosome"/>
</dbReference>
<reference evidence="2" key="1">
    <citation type="submission" date="2021-04" db="EMBL/GenBank/DDBJ databases">
        <title>Genomic sequence of Actinosynnema pretiosum subsp. pretiosum ATCC 31280 (C-14919).</title>
        <authorList>
            <person name="Bai L."/>
            <person name="Wang X."/>
            <person name="Xiao Y."/>
        </authorList>
    </citation>
    <scope>NUCLEOTIDE SEQUENCE</scope>
    <source>
        <strain evidence="2">ATCC 31280</strain>
    </source>
</reference>
<evidence type="ECO:0000256" key="1">
    <source>
        <dbReference type="SAM" id="MobiDB-lite"/>
    </source>
</evidence>
<evidence type="ECO:0000313" key="2">
    <source>
        <dbReference type="EMBL" id="QUF01758.1"/>
    </source>
</evidence>
<feature type="region of interest" description="Disordered" evidence="1">
    <location>
        <begin position="37"/>
        <end position="57"/>
    </location>
</feature>
<sequence>MNFDEIKNKATQLLEQHHETVEKGIDQAADFISDRLGHQEQVHSAAEKAKDALPGAR</sequence>
<feature type="compositionally biased region" description="Basic and acidic residues" evidence="1">
    <location>
        <begin position="37"/>
        <end position="51"/>
    </location>
</feature>
<organism evidence="2 3">
    <name type="scientific">Actinosynnema pretiosum subsp. pretiosum</name>
    <dbReference type="NCBI Taxonomy" id="103721"/>
    <lineage>
        <taxon>Bacteria</taxon>
        <taxon>Bacillati</taxon>
        <taxon>Actinomycetota</taxon>
        <taxon>Actinomycetes</taxon>
        <taxon>Pseudonocardiales</taxon>
        <taxon>Pseudonocardiaceae</taxon>
        <taxon>Actinosynnema</taxon>
    </lineage>
</organism>
<proteinExistence type="predicted"/>
<name>A0AA45R1P6_9PSEU</name>
<dbReference type="InterPro" id="IPR028037">
    <property type="entry name" value="Antitoxin_Rv0909/MT0933"/>
</dbReference>
<evidence type="ECO:0000313" key="3">
    <source>
        <dbReference type="Proteomes" id="UP000677152"/>
    </source>
</evidence>
<dbReference type="EMBL" id="CP073249">
    <property type="protein sequence ID" value="QUF01758.1"/>
    <property type="molecule type" value="Genomic_DNA"/>
</dbReference>
<protein>
    <submittedName>
        <fullName evidence="2">Antitoxin</fullName>
    </submittedName>
</protein>